<evidence type="ECO:0000259" key="6">
    <source>
        <dbReference type="Pfam" id="PF01420"/>
    </source>
</evidence>
<dbReference type="GO" id="GO:0004519">
    <property type="term" value="F:endonuclease activity"/>
    <property type="evidence" value="ECO:0007669"/>
    <property type="project" value="UniProtKB-KW"/>
</dbReference>
<dbReference type="CDD" id="cd17263">
    <property type="entry name" value="RMtype1_S_AbaB8300I-TRD1-CR1_like"/>
    <property type="match status" value="1"/>
</dbReference>
<dbReference type="EMBL" id="JBHSSW010000028">
    <property type="protein sequence ID" value="MFC6199389.1"/>
    <property type="molecule type" value="Genomic_DNA"/>
</dbReference>
<protein>
    <submittedName>
        <fullName evidence="7">Restriction endonuclease subunit S</fullName>
    </submittedName>
</protein>
<keyword evidence="7" id="KW-0378">Hydrolase</keyword>
<feature type="compositionally biased region" description="Basic residues" evidence="5">
    <location>
        <begin position="246"/>
        <end position="255"/>
    </location>
</feature>
<evidence type="ECO:0000313" key="7">
    <source>
        <dbReference type="EMBL" id="MFC6199389.1"/>
    </source>
</evidence>
<dbReference type="Pfam" id="PF01420">
    <property type="entry name" value="Methylase_S"/>
    <property type="match status" value="1"/>
</dbReference>
<keyword evidence="8" id="KW-1185">Reference proteome</keyword>
<comment type="similarity">
    <text evidence="1">Belongs to the type-I restriction system S methylase family.</text>
</comment>
<feature type="region of interest" description="Disordered" evidence="5">
    <location>
        <begin position="239"/>
        <end position="267"/>
    </location>
</feature>
<dbReference type="PANTHER" id="PTHR43140">
    <property type="entry name" value="TYPE-1 RESTRICTION ENZYME ECOKI SPECIFICITY PROTEIN"/>
    <property type="match status" value="1"/>
</dbReference>
<comment type="caution">
    <text evidence="7">The sequence shown here is derived from an EMBL/GenBank/DDBJ whole genome shotgun (WGS) entry which is preliminary data.</text>
</comment>
<dbReference type="RefSeq" id="WP_377380404.1">
    <property type="nucleotide sequence ID" value="NZ_JBHSSW010000028.1"/>
</dbReference>
<keyword evidence="4" id="KW-0175">Coiled coil</keyword>
<dbReference type="InterPro" id="IPR000055">
    <property type="entry name" value="Restrct_endonuc_typeI_TRD"/>
</dbReference>
<feature type="coiled-coil region" evidence="4">
    <location>
        <begin position="427"/>
        <end position="454"/>
    </location>
</feature>
<dbReference type="InterPro" id="IPR051212">
    <property type="entry name" value="Type-I_RE_S_subunit"/>
</dbReference>
<evidence type="ECO:0000256" key="3">
    <source>
        <dbReference type="ARBA" id="ARBA00023125"/>
    </source>
</evidence>
<organism evidence="7 8">
    <name type="scientific">Ponticaulis profundi</name>
    <dbReference type="NCBI Taxonomy" id="2665222"/>
    <lineage>
        <taxon>Bacteria</taxon>
        <taxon>Pseudomonadati</taxon>
        <taxon>Pseudomonadota</taxon>
        <taxon>Alphaproteobacteria</taxon>
        <taxon>Hyphomonadales</taxon>
        <taxon>Hyphomonadaceae</taxon>
        <taxon>Ponticaulis</taxon>
    </lineage>
</organism>
<dbReference type="InterPro" id="IPR044946">
    <property type="entry name" value="Restrct_endonuc_typeI_TRD_sf"/>
</dbReference>
<accession>A0ABW1SDA4</accession>
<dbReference type="Proteomes" id="UP001596303">
    <property type="component" value="Unassembled WGS sequence"/>
</dbReference>
<proteinExistence type="inferred from homology"/>
<reference evidence="8" key="1">
    <citation type="journal article" date="2019" name="Int. J. Syst. Evol. Microbiol.">
        <title>The Global Catalogue of Microorganisms (GCM) 10K type strain sequencing project: providing services to taxonomists for standard genome sequencing and annotation.</title>
        <authorList>
            <consortium name="The Broad Institute Genomics Platform"/>
            <consortium name="The Broad Institute Genome Sequencing Center for Infectious Disease"/>
            <person name="Wu L."/>
            <person name="Ma J."/>
        </authorList>
    </citation>
    <scope>NUCLEOTIDE SEQUENCE [LARGE SCALE GENOMIC DNA]</scope>
    <source>
        <strain evidence="8">CGMCC-1.15741</strain>
    </source>
</reference>
<sequence>MSEEIPSSWVCASLGDVMDVQGGSQPPKSEFVYSPQDGYVRLLQIRDFGLKPVPTYVPDDRVTKFCETDDVLIARYGASLGRIVTGMKGAYNVALAKTIFDSRLLDKRYVFYILQTSILQTPLKMISRSAQNGFARHEIAHVQLPIPPLNEQRRIVAKIEELFSELDKGIESLKTAKAQLEVYRQAVLKHAFEGKLTEAWRKKNADKLETADQLLDRIQKERESRYAEQLTEWKAAIKDWEANGKPGKKPSKPRQHKDPTPITSEDVSSFGAIPQCWKWVKLGSLVWSVKDGPHYSPKYSDTGIPFLSGGNIRPHGIDFENVKFISPELHEELSVRCKPEVGDILYTKGGTTGIARVNTYEREFNVWVHVAVLKITQSLEPFYLQNALNGPDCYAQSQRYTHGVGNQDLGLTRMVNIILPLCSMEEMAEINRRIEVIESEYQRITDELAASLQQSESLRQSILKKAFSGQLVPQDPNDEPASVLLERIKAEKDAA</sequence>
<evidence type="ECO:0000256" key="2">
    <source>
        <dbReference type="ARBA" id="ARBA00022747"/>
    </source>
</evidence>
<dbReference type="PANTHER" id="PTHR43140:SF1">
    <property type="entry name" value="TYPE I RESTRICTION ENZYME ECOKI SPECIFICITY SUBUNIT"/>
    <property type="match status" value="1"/>
</dbReference>
<name>A0ABW1SDA4_9PROT</name>
<dbReference type="Gene3D" id="3.90.220.20">
    <property type="entry name" value="DNA methylase specificity domains"/>
    <property type="match status" value="2"/>
</dbReference>
<keyword evidence="3" id="KW-0238">DNA-binding</keyword>
<evidence type="ECO:0000256" key="5">
    <source>
        <dbReference type="SAM" id="MobiDB-lite"/>
    </source>
</evidence>
<evidence type="ECO:0000313" key="8">
    <source>
        <dbReference type="Proteomes" id="UP001596303"/>
    </source>
</evidence>
<keyword evidence="7" id="KW-0540">Nuclease</keyword>
<keyword evidence="7" id="KW-0255">Endonuclease</keyword>
<keyword evidence="2" id="KW-0680">Restriction system</keyword>
<feature type="domain" description="Type I restriction modification DNA specificity" evidence="6">
    <location>
        <begin position="6"/>
        <end position="171"/>
    </location>
</feature>
<evidence type="ECO:0000256" key="4">
    <source>
        <dbReference type="SAM" id="Coils"/>
    </source>
</evidence>
<gene>
    <name evidence="7" type="ORF">ACFQDM_14985</name>
</gene>
<evidence type="ECO:0000256" key="1">
    <source>
        <dbReference type="ARBA" id="ARBA00010923"/>
    </source>
</evidence>
<dbReference type="SUPFAM" id="SSF116734">
    <property type="entry name" value="DNA methylase specificity domain"/>
    <property type="match status" value="2"/>
</dbReference>